<evidence type="ECO:0000256" key="1">
    <source>
        <dbReference type="SAM" id="SignalP"/>
    </source>
</evidence>
<keyword evidence="4" id="KW-1185">Reference proteome</keyword>
<evidence type="ECO:0000259" key="2">
    <source>
        <dbReference type="Pfam" id="PF13847"/>
    </source>
</evidence>
<name>A0A4Q1BR52_TREME</name>
<feature type="domain" description="Methyltransferase" evidence="2">
    <location>
        <begin position="54"/>
        <end position="135"/>
    </location>
</feature>
<organism evidence="3 4">
    <name type="scientific">Tremella mesenterica</name>
    <name type="common">Jelly fungus</name>
    <dbReference type="NCBI Taxonomy" id="5217"/>
    <lineage>
        <taxon>Eukaryota</taxon>
        <taxon>Fungi</taxon>
        <taxon>Dikarya</taxon>
        <taxon>Basidiomycota</taxon>
        <taxon>Agaricomycotina</taxon>
        <taxon>Tremellomycetes</taxon>
        <taxon>Tremellales</taxon>
        <taxon>Tremellaceae</taxon>
        <taxon>Tremella</taxon>
    </lineage>
</organism>
<evidence type="ECO:0000313" key="4">
    <source>
        <dbReference type="Proteomes" id="UP000289152"/>
    </source>
</evidence>
<feature type="signal peptide" evidence="1">
    <location>
        <begin position="1"/>
        <end position="17"/>
    </location>
</feature>
<sequence length="251" mass="28144">MWAQELASFMIRLVAHADETGTWAVESGNKEPFSDITGVDCQWTNFSPGISQHGNVDFMTVDMTQPLTAFPRETFDVIHVKCMLLEIPNYQSFIERLAVILKQNGLMIIVEPEPTFHSAHGELPKCMRTWDTCVQNAFANRSIDISTPSRMLVALEASGVYACPVYVSEVGIPCAGYMTGECHQLARAGRMHSTVIAANMKAILPRLRGYGYDDNDLKRLQRGCLTEINNPSSRFYQRLFAFCAHKVTLRS</sequence>
<dbReference type="InParanoid" id="A0A4Q1BR52"/>
<dbReference type="EMBL" id="SDIL01000018">
    <property type="protein sequence ID" value="RXK40436.1"/>
    <property type="molecule type" value="Genomic_DNA"/>
</dbReference>
<dbReference type="STRING" id="5217.A0A4Q1BR52"/>
<gene>
    <name evidence="3" type="ORF">M231_02269</name>
</gene>
<dbReference type="InterPro" id="IPR029063">
    <property type="entry name" value="SAM-dependent_MTases_sf"/>
</dbReference>
<keyword evidence="1" id="KW-0732">Signal</keyword>
<accession>A0A4Q1BR52</accession>
<dbReference type="Pfam" id="PF13847">
    <property type="entry name" value="Methyltransf_31"/>
    <property type="match status" value="1"/>
</dbReference>
<dbReference type="OrthoDB" id="506498at2759"/>
<evidence type="ECO:0000313" key="3">
    <source>
        <dbReference type="EMBL" id="RXK40436.1"/>
    </source>
</evidence>
<comment type="caution">
    <text evidence="3">The sequence shown here is derived from an EMBL/GenBank/DDBJ whole genome shotgun (WGS) entry which is preliminary data.</text>
</comment>
<dbReference type="AlphaFoldDB" id="A0A4Q1BR52"/>
<dbReference type="Proteomes" id="UP000289152">
    <property type="component" value="Unassembled WGS sequence"/>
</dbReference>
<feature type="chain" id="PRO_5021004132" description="Methyltransferase domain-containing protein" evidence="1">
    <location>
        <begin position="18"/>
        <end position="251"/>
    </location>
</feature>
<reference evidence="3 4" key="1">
    <citation type="submission" date="2016-06" db="EMBL/GenBank/DDBJ databases">
        <title>Evolution of pathogenesis and genome organization in the Tremellales.</title>
        <authorList>
            <person name="Cuomo C."/>
            <person name="Litvintseva A."/>
            <person name="Heitman J."/>
            <person name="Chen Y."/>
            <person name="Sun S."/>
            <person name="Springer D."/>
            <person name="Dromer F."/>
            <person name="Young S."/>
            <person name="Zeng Q."/>
            <person name="Chapman S."/>
            <person name="Gujja S."/>
            <person name="Saif S."/>
            <person name="Birren B."/>
        </authorList>
    </citation>
    <scope>NUCLEOTIDE SEQUENCE [LARGE SCALE GENOMIC DNA]</scope>
    <source>
        <strain evidence="3 4">ATCC 28783</strain>
    </source>
</reference>
<dbReference type="VEuPathDB" id="FungiDB:TREMEDRAFT_65417"/>
<dbReference type="Gene3D" id="3.40.50.150">
    <property type="entry name" value="Vaccinia Virus protein VP39"/>
    <property type="match status" value="1"/>
</dbReference>
<proteinExistence type="predicted"/>
<dbReference type="InterPro" id="IPR025714">
    <property type="entry name" value="Methyltranfer_dom"/>
</dbReference>
<dbReference type="SUPFAM" id="SSF53335">
    <property type="entry name" value="S-adenosyl-L-methionine-dependent methyltransferases"/>
    <property type="match status" value="1"/>
</dbReference>
<protein>
    <recommendedName>
        <fullName evidence="2">Methyltransferase domain-containing protein</fullName>
    </recommendedName>
</protein>